<evidence type="ECO:0000256" key="4">
    <source>
        <dbReference type="ARBA" id="ARBA00022730"/>
    </source>
</evidence>
<keyword evidence="7 10" id="KW-0689">Ribosomal protein</keyword>
<comment type="subunit">
    <text evidence="10">Part of the 50S ribosomal subunit.</text>
</comment>
<keyword evidence="5 10" id="KW-0810">Translation regulation</keyword>
<dbReference type="STRING" id="1763537.ULVI_00040"/>
<keyword evidence="4 10" id="KW-0699">rRNA-binding</keyword>
<dbReference type="InterPro" id="IPR028364">
    <property type="entry name" value="Ribosomal_uL1/biogenesis"/>
</dbReference>
<dbReference type="InterPro" id="IPR023674">
    <property type="entry name" value="Ribosomal_uL1-like"/>
</dbReference>
<evidence type="ECO:0000256" key="8">
    <source>
        <dbReference type="ARBA" id="ARBA00023274"/>
    </source>
</evidence>
<reference evidence="12 13" key="1">
    <citation type="submission" date="2016-02" db="EMBL/GenBank/DDBJ databases">
        <title>Ulvibacter sp. LPB0005, isolated from Thais luteostoma.</title>
        <authorList>
            <person name="Shin S.-K."/>
            <person name="Yi H."/>
        </authorList>
    </citation>
    <scope>NUCLEOTIDE SEQUENCE [LARGE SCALE GENOMIC DNA]</scope>
    <source>
        <strain evidence="12 13">LPB0005</strain>
    </source>
</reference>
<dbReference type="CDD" id="cd00403">
    <property type="entry name" value="Ribosomal_L1"/>
    <property type="match status" value="1"/>
</dbReference>
<dbReference type="Proteomes" id="UP000077013">
    <property type="component" value="Unassembled WGS sequence"/>
</dbReference>
<dbReference type="GO" id="GO:0006412">
    <property type="term" value="P:translation"/>
    <property type="evidence" value="ECO:0007669"/>
    <property type="project" value="UniProtKB-UniRule"/>
</dbReference>
<organism evidence="12 13">
    <name type="scientific">Cochleicola gelatinilyticus</name>
    <dbReference type="NCBI Taxonomy" id="1763537"/>
    <lineage>
        <taxon>Bacteria</taxon>
        <taxon>Pseudomonadati</taxon>
        <taxon>Bacteroidota</taxon>
        <taxon>Flavobacteriia</taxon>
        <taxon>Flavobacteriales</taxon>
        <taxon>Flavobacteriaceae</taxon>
        <taxon>Cochleicola</taxon>
    </lineage>
</organism>
<keyword evidence="6 10" id="KW-0694">RNA-binding</keyword>
<dbReference type="GO" id="GO:0019843">
    <property type="term" value="F:rRNA binding"/>
    <property type="evidence" value="ECO:0007669"/>
    <property type="project" value="UniProtKB-UniRule"/>
</dbReference>
<evidence type="ECO:0000256" key="11">
    <source>
        <dbReference type="RuleBase" id="RU000659"/>
    </source>
</evidence>
<dbReference type="InterPro" id="IPR016095">
    <property type="entry name" value="Ribosomal_uL1_3-a/b-sand"/>
</dbReference>
<dbReference type="PANTHER" id="PTHR36427">
    <property type="entry name" value="54S RIBOSOMAL PROTEIN L1, MITOCHONDRIAL"/>
    <property type="match status" value="1"/>
</dbReference>
<dbReference type="InterPro" id="IPR005878">
    <property type="entry name" value="Ribosom_uL1_bac-type"/>
</dbReference>
<dbReference type="InterPro" id="IPR002143">
    <property type="entry name" value="Ribosomal_uL1"/>
</dbReference>
<dbReference type="FunFam" id="3.40.50.790:FF:000001">
    <property type="entry name" value="50S ribosomal protein L1"/>
    <property type="match status" value="1"/>
</dbReference>
<dbReference type="RefSeq" id="WP_068588035.1">
    <property type="nucleotide sequence ID" value="NZ_LRXL01000001.1"/>
</dbReference>
<dbReference type="NCBIfam" id="TIGR01169">
    <property type="entry name" value="rplA_bact"/>
    <property type="match status" value="1"/>
</dbReference>
<dbReference type="Gene3D" id="3.30.190.20">
    <property type="match status" value="1"/>
</dbReference>
<name>A0A167KDB0_9FLAO</name>
<gene>
    <name evidence="10" type="primary">rplA</name>
    <name evidence="12" type="ORF">ULVI_00040</name>
</gene>
<dbReference type="SUPFAM" id="SSF56808">
    <property type="entry name" value="Ribosomal protein L1"/>
    <property type="match status" value="1"/>
</dbReference>
<keyword evidence="13" id="KW-1185">Reference proteome</keyword>
<dbReference type="Gene3D" id="3.40.50.790">
    <property type="match status" value="1"/>
</dbReference>
<keyword evidence="3 10" id="KW-0820">tRNA-binding</keyword>
<dbReference type="GO" id="GO:0000049">
    <property type="term" value="F:tRNA binding"/>
    <property type="evidence" value="ECO:0007669"/>
    <property type="project" value="UniProtKB-KW"/>
</dbReference>
<comment type="similarity">
    <text evidence="1 10 11">Belongs to the universal ribosomal protein uL1 family.</text>
</comment>
<keyword evidence="2 10" id="KW-0678">Repressor</keyword>
<evidence type="ECO:0000256" key="6">
    <source>
        <dbReference type="ARBA" id="ARBA00022884"/>
    </source>
</evidence>
<keyword evidence="8 10" id="KW-0687">Ribonucleoprotein</keyword>
<dbReference type="GO" id="GO:0006417">
    <property type="term" value="P:regulation of translation"/>
    <property type="evidence" value="ECO:0007669"/>
    <property type="project" value="UniProtKB-KW"/>
</dbReference>
<dbReference type="GO" id="GO:0015934">
    <property type="term" value="C:large ribosomal subunit"/>
    <property type="evidence" value="ECO:0007669"/>
    <property type="project" value="InterPro"/>
</dbReference>
<dbReference type="PANTHER" id="PTHR36427:SF3">
    <property type="entry name" value="LARGE RIBOSOMAL SUBUNIT PROTEIN UL1M"/>
    <property type="match status" value="1"/>
</dbReference>
<dbReference type="InterPro" id="IPR023673">
    <property type="entry name" value="Ribosomal_uL1_CS"/>
</dbReference>
<evidence type="ECO:0000256" key="2">
    <source>
        <dbReference type="ARBA" id="ARBA00022491"/>
    </source>
</evidence>
<comment type="caution">
    <text evidence="12">The sequence shown here is derived from an EMBL/GenBank/DDBJ whole genome shotgun (WGS) entry which is preliminary data.</text>
</comment>
<dbReference type="HAMAP" id="MF_01318_B">
    <property type="entry name" value="Ribosomal_uL1_B"/>
    <property type="match status" value="1"/>
</dbReference>
<evidence type="ECO:0000256" key="7">
    <source>
        <dbReference type="ARBA" id="ARBA00022980"/>
    </source>
</evidence>
<comment type="function">
    <text evidence="10">Binds directly to 23S rRNA. The L1 stalk is quite mobile in the ribosome, and is involved in E site tRNA release.</text>
</comment>
<evidence type="ECO:0000256" key="10">
    <source>
        <dbReference type="HAMAP-Rule" id="MF_01318"/>
    </source>
</evidence>
<evidence type="ECO:0000256" key="3">
    <source>
        <dbReference type="ARBA" id="ARBA00022555"/>
    </source>
</evidence>
<dbReference type="PROSITE" id="PS01199">
    <property type="entry name" value="RIBOSOMAL_L1"/>
    <property type="match status" value="1"/>
</dbReference>
<accession>A0A167KDB0</accession>
<protein>
    <recommendedName>
        <fullName evidence="9 10">Large ribosomal subunit protein uL1</fullName>
    </recommendedName>
</protein>
<dbReference type="EMBL" id="LRXL01000001">
    <property type="protein sequence ID" value="OAB81772.1"/>
    <property type="molecule type" value="Genomic_DNA"/>
</dbReference>
<dbReference type="OrthoDB" id="9803740at2"/>
<dbReference type="Pfam" id="PF00687">
    <property type="entry name" value="Ribosomal_L1"/>
    <property type="match status" value="1"/>
</dbReference>
<evidence type="ECO:0000313" key="12">
    <source>
        <dbReference type="EMBL" id="OAB81772.1"/>
    </source>
</evidence>
<sequence length="231" mass="24836">MARLTKKQKEAVLKVEDKTYTVAEASALIKEISNVNFDPSIDLAVRLNVDPRKANQMVRGVVTLPHGTGKDVKVLALVTPDKEAEAKEAGADYVGLDEYLDKIKGGWTDVDVIVTMPSVMGKLGPLGRVLGPRGLMPNPKTGTVTMDVAKAVSDVKAGKIDFKVEKNGIVHAAVGKASFDAEKIAGNARELLTTLVKLKPQAAKGVYIKSIYMSSTMSPSVQIDTKRFTEQ</sequence>
<dbReference type="GO" id="GO:0003735">
    <property type="term" value="F:structural constituent of ribosome"/>
    <property type="evidence" value="ECO:0007669"/>
    <property type="project" value="InterPro"/>
</dbReference>
<comment type="function">
    <text evidence="10">Protein L1 is also a translational repressor protein, it controls the translation of the L11 operon by binding to its mRNA.</text>
</comment>
<proteinExistence type="inferred from homology"/>
<evidence type="ECO:0000313" key="13">
    <source>
        <dbReference type="Proteomes" id="UP000077013"/>
    </source>
</evidence>
<evidence type="ECO:0000256" key="9">
    <source>
        <dbReference type="ARBA" id="ARBA00035241"/>
    </source>
</evidence>
<evidence type="ECO:0000256" key="5">
    <source>
        <dbReference type="ARBA" id="ARBA00022845"/>
    </source>
</evidence>
<dbReference type="PIRSF" id="PIRSF002155">
    <property type="entry name" value="Ribosomal_L1"/>
    <property type="match status" value="1"/>
</dbReference>
<dbReference type="AlphaFoldDB" id="A0A167KDB0"/>
<evidence type="ECO:0000256" key="1">
    <source>
        <dbReference type="ARBA" id="ARBA00010531"/>
    </source>
</evidence>